<name>A0A0D7BQ42_9AGAR</name>
<dbReference type="InterPro" id="IPR036823">
    <property type="entry name" value="Ribosomal_uS7_dom_sf"/>
</dbReference>
<evidence type="ECO:0000259" key="4">
    <source>
        <dbReference type="Pfam" id="PF00177"/>
    </source>
</evidence>
<dbReference type="EMBL" id="KN880444">
    <property type="protein sequence ID" value="KIY72340.1"/>
    <property type="molecule type" value="Genomic_DNA"/>
</dbReference>
<reference evidence="5 6" key="1">
    <citation type="journal article" date="2015" name="Fungal Genet. Biol.">
        <title>Evolution of novel wood decay mechanisms in Agaricales revealed by the genome sequences of Fistulina hepatica and Cylindrobasidium torrendii.</title>
        <authorList>
            <person name="Floudas D."/>
            <person name="Held B.W."/>
            <person name="Riley R."/>
            <person name="Nagy L.G."/>
            <person name="Koehler G."/>
            <person name="Ransdell A.S."/>
            <person name="Younus H."/>
            <person name="Chow J."/>
            <person name="Chiniquy J."/>
            <person name="Lipzen A."/>
            <person name="Tritt A."/>
            <person name="Sun H."/>
            <person name="Haridas S."/>
            <person name="LaButti K."/>
            <person name="Ohm R.A."/>
            <person name="Kues U."/>
            <person name="Blanchette R.A."/>
            <person name="Grigoriev I.V."/>
            <person name="Minto R.E."/>
            <person name="Hibbett D.S."/>
        </authorList>
    </citation>
    <scope>NUCLEOTIDE SEQUENCE [LARGE SCALE GENOMIC DNA]</scope>
    <source>
        <strain evidence="5 6">FP15055 ss-10</strain>
    </source>
</reference>
<sequence length="173" mass="19807">MPWKPEAPKFYNPRIDVVSTFMNIPPLEDPLLKMLVGMLTIHGKSNRARGTAARVLHHLHALTRAPPLPVFREGLFAIAPLAKSKKWNTSALKHFMKPAPLTERRSMFHAMKWLLDECGNPGPLPLEERIAREIMDIHNGKSTLLNKRLEWHKEAMISKANVNTRPQTSRRSR</sequence>
<dbReference type="AlphaFoldDB" id="A0A0D7BQ42"/>
<dbReference type="Gene3D" id="1.10.455.10">
    <property type="entry name" value="Ribosomal protein S7 domain"/>
    <property type="match status" value="1"/>
</dbReference>
<evidence type="ECO:0000313" key="6">
    <source>
        <dbReference type="Proteomes" id="UP000054007"/>
    </source>
</evidence>
<organism evidence="5 6">
    <name type="scientific">Cylindrobasidium torrendii FP15055 ss-10</name>
    <dbReference type="NCBI Taxonomy" id="1314674"/>
    <lineage>
        <taxon>Eukaryota</taxon>
        <taxon>Fungi</taxon>
        <taxon>Dikarya</taxon>
        <taxon>Basidiomycota</taxon>
        <taxon>Agaricomycotina</taxon>
        <taxon>Agaricomycetes</taxon>
        <taxon>Agaricomycetidae</taxon>
        <taxon>Agaricales</taxon>
        <taxon>Marasmiineae</taxon>
        <taxon>Physalacriaceae</taxon>
        <taxon>Cylindrobasidium</taxon>
    </lineage>
</organism>
<dbReference type="Proteomes" id="UP000054007">
    <property type="component" value="Unassembled WGS sequence"/>
</dbReference>
<gene>
    <name evidence="5" type="ORF">CYLTODRAFT_417925</name>
</gene>
<evidence type="ECO:0000256" key="2">
    <source>
        <dbReference type="ARBA" id="ARBA00022980"/>
    </source>
</evidence>
<protein>
    <submittedName>
        <fullName evidence="5">Ribosomal protein S7</fullName>
    </submittedName>
</protein>
<proteinExistence type="inferred from homology"/>
<dbReference type="OrthoDB" id="9972728at2759"/>
<evidence type="ECO:0000256" key="1">
    <source>
        <dbReference type="ARBA" id="ARBA00007151"/>
    </source>
</evidence>
<dbReference type="SUPFAM" id="SSF47973">
    <property type="entry name" value="Ribosomal protein S7"/>
    <property type="match status" value="1"/>
</dbReference>
<dbReference type="STRING" id="1314674.A0A0D7BQ42"/>
<dbReference type="GO" id="GO:1990904">
    <property type="term" value="C:ribonucleoprotein complex"/>
    <property type="evidence" value="ECO:0007669"/>
    <property type="project" value="UniProtKB-KW"/>
</dbReference>
<dbReference type="InterPro" id="IPR023798">
    <property type="entry name" value="Ribosomal_uS7_dom"/>
</dbReference>
<feature type="domain" description="Small ribosomal subunit protein uS7" evidence="4">
    <location>
        <begin position="25"/>
        <end position="156"/>
    </location>
</feature>
<dbReference type="GO" id="GO:0006412">
    <property type="term" value="P:translation"/>
    <property type="evidence" value="ECO:0007669"/>
    <property type="project" value="InterPro"/>
</dbReference>
<accession>A0A0D7BQ42</accession>
<dbReference type="Pfam" id="PF00177">
    <property type="entry name" value="Ribosomal_S7"/>
    <property type="match status" value="1"/>
</dbReference>
<dbReference type="GO" id="GO:0005840">
    <property type="term" value="C:ribosome"/>
    <property type="evidence" value="ECO:0007669"/>
    <property type="project" value="UniProtKB-KW"/>
</dbReference>
<comment type="similarity">
    <text evidence="1">Belongs to the universal ribosomal protein uS7 family.</text>
</comment>
<evidence type="ECO:0000313" key="5">
    <source>
        <dbReference type="EMBL" id="KIY72340.1"/>
    </source>
</evidence>
<dbReference type="PIRSF" id="PIRSF002122">
    <property type="entry name" value="RPS7p_RPS7a_RPS5e_RPS7o"/>
    <property type="match status" value="1"/>
</dbReference>
<keyword evidence="6" id="KW-1185">Reference proteome</keyword>
<keyword evidence="3" id="KW-0687">Ribonucleoprotein</keyword>
<dbReference type="InterPro" id="IPR000235">
    <property type="entry name" value="Ribosomal_uS7"/>
</dbReference>
<keyword evidence="2 5" id="KW-0689">Ribosomal protein</keyword>
<evidence type="ECO:0000256" key="3">
    <source>
        <dbReference type="ARBA" id="ARBA00023274"/>
    </source>
</evidence>